<dbReference type="GO" id="GO:0031629">
    <property type="term" value="P:synaptic vesicle fusion to presynaptic active zone membrane"/>
    <property type="evidence" value="ECO:0007669"/>
    <property type="project" value="TreeGrafter"/>
</dbReference>
<accession>A0A9C6SNP3</accession>
<dbReference type="AlphaFoldDB" id="A0A9C6SNP3"/>
<evidence type="ECO:0000256" key="7">
    <source>
        <dbReference type="RuleBase" id="RU003496"/>
    </source>
</evidence>
<dbReference type="GO" id="GO:0016082">
    <property type="term" value="P:synaptic vesicle priming"/>
    <property type="evidence" value="ECO:0007669"/>
    <property type="project" value="TreeGrafter"/>
</dbReference>
<dbReference type="GO" id="GO:0005484">
    <property type="term" value="F:SNAP receptor activity"/>
    <property type="evidence" value="ECO:0007669"/>
    <property type="project" value="TreeGrafter"/>
</dbReference>
<dbReference type="PANTHER" id="PTHR19305:SF14">
    <property type="entry name" value="SYNAPTOSOMAL-ASSOCIATED PROTEIN-RELATED"/>
    <property type="match status" value="1"/>
</dbReference>
<gene>
    <name evidence="10" type="primary">LOC117563357</name>
</gene>
<evidence type="ECO:0000313" key="9">
    <source>
        <dbReference type="Proteomes" id="UP000515160"/>
    </source>
</evidence>
<dbReference type="GO" id="GO:0005886">
    <property type="term" value="C:plasma membrane"/>
    <property type="evidence" value="ECO:0007669"/>
    <property type="project" value="TreeGrafter"/>
</dbReference>
<dbReference type="SMART" id="SM00397">
    <property type="entry name" value="t_SNARE"/>
    <property type="match status" value="2"/>
</dbReference>
<evidence type="ECO:0000256" key="1">
    <source>
        <dbReference type="ARBA" id="ARBA00009480"/>
    </source>
</evidence>
<dbReference type="GeneID" id="117563357"/>
<keyword evidence="9" id="KW-1185">Reference proteome</keyword>
<feature type="domain" description="T-SNARE coiled-coil homology" evidence="8">
    <location>
        <begin position="145"/>
        <end position="207"/>
    </location>
</feature>
<dbReference type="SUPFAM" id="SSF58038">
    <property type="entry name" value="SNARE fusion complex"/>
    <property type="match status" value="2"/>
</dbReference>
<evidence type="ECO:0000256" key="2">
    <source>
        <dbReference type="ARBA" id="ARBA00022599"/>
    </source>
</evidence>
<protein>
    <recommendedName>
        <fullName evidence="7">Synaptosomal-associated protein</fullName>
    </recommendedName>
</protein>
<dbReference type="PANTHER" id="PTHR19305">
    <property type="entry name" value="SYNAPTOSOMAL ASSOCIATED PROTEIN"/>
    <property type="match status" value="1"/>
</dbReference>
<dbReference type="FunFam" id="1.20.5.110:FF:000007">
    <property type="entry name" value="Synaptosomal-associated protein"/>
    <property type="match status" value="1"/>
</dbReference>
<dbReference type="PROSITE" id="PS50192">
    <property type="entry name" value="T_SNARE"/>
    <property type="match status" value="2"/>
</dbReference>
<dbReference type="Proteomes" id="UP000515160">
    <property type="component" value="Chromosome 2L"/>
</dbReference>
<dbReference type="OrthoDB" id="19261at2759"/>
<comment type="similarity">
    <text evidence="1 7">Belongs to the SNAP-25 family.</text>
</comment>
<evidence type="ECO:0000259" key="8">
    <source>
        <dbReference type="PROSITE" id="PS50192"/>
    </source>
</evidence>
<feature type="domain" description="T-SNARE coiled-coil homology" evidence="8">
    <location>
        <begin position="21"/>
        <end position="83"/>
    </location>
</feature>
<dbReference type="GO" id="GO:0019905">
    <property type="term" value="F:syntaxin binding"/>
    <property type="evidence" value="ECO:0007669"/>
    <property type="project" value="TreeGrafter"/>
</dbReference>
<keyword evidence="2" id="KW-0771">Synaptosome</keyword>
<dbReference type="CDD" id="cd15889">
    <property type="entry name" value="SNARE_SNAP25N_23N"/>
    <property type="match status" value="1"/>
</dbReference>
<dbReference type="Pfam" id="PF00835">
    <property type="entry name" value="SNAP-25"/>
    <property type="match status" value="1"/>
</dbReference>
<evidence type="ECO:0000256" key="6">
    <source>
        <dbReference type="ARBA" id="ARBA00034102"/>
    </source>
</evidence>
<name>A0A9C6SNP3_DROAB</name>
<dbReference type="GO" id="GO:0098793">
    <property type="term" value="C:presynapse"/>
    <property type="evidence" value="ECO:0007669"/>
    <property type="project" value="GOC"/>
</dbReference>
<dbReference type="FunFam" id="1.20.5.110:FF:000018">
    <property type="entry name" value="Synaptosomal-associated protein"/>
    <property type="match status" value="1"/>
</dbReference>
<dbReference type="CDD" id="cd15885">
    <property type="entry name" value="SNARE_SNAP25C"/>
    <property type="match status" value="1"/>
</dbReference>
<reference evidence="10" key="1">
    <citation type="submission" date="2025-08" db="UniProtKB">
        <authorList>
            <consortium name="RefSeq"/>
        </authorList>
    </citation>
    <scope>IDENTIFICATION</scope>
    <source>
        <strain evidence="10">15112-1751.03</strain>
        <tissue evidence="10">Whole Adult</tissue>
    </source>
</reference>
<sequence length="210" mass="23444">MAAAVNNKPRTEQQELQLKSAQVVNDSLESTRRILSMVEESEEAGNRTLVALGGQGEQLDRIEEGMDRIHADMRKAEKNISGMEKYCGICVLPWKKVNLKDDSVWKANDDGKVVASQPQPVIDERERNEMGQPAESGYVARITNDAREDEMDANLGQVNSILGNLRNMAIEMGSELENQNKQIDRINAKGDSNNLHVEKANKRVNNLLKS</sequence>
<evidence type="ECO:0000256" key="5">
    <source>
        <dbReference type="ARBA" id="ARBA00023054"/>
    </source>
</evidence>
<evidence type="ECO:0000256" key="3">
    <source>
        <dbReference type="ARBA" id="ARBA00022737"/>
    </source>
</evidence>
<dbReference type="GO" id="GO:0031201">
    <property type="term" value="C:SNARE complex"/>
    <property type="evidence" value="ECO:0007669"/>
    <property type="project" value="TreeGrafter"/>
</dbReference>
<dbReference type="RefSeq" id="XP_051859284.1">
    <property type="nucleotide sequence ID" value="XM_052003324.1"/>
</dbReference>
<keyword evidence="4" id="KW-0770">Synapse</keyword>
<dbReference type="InterPro" id="IPR000928">
    <property type="entry name" value="SNAP-25_dom"/>
</dbReference>
<keyword evidence="5" id="KW-0175">Coiled coil</keyword>
<dbReference type="Gene3D" id="1.20.5.110">
    <property type="match status" value="2"/>
</dbReference>
<evidence type="ECO:0000313" key="10">
    <source>
        <dbReference type="RefSeq" id="XP_051859284.1"/>
    </source>
</evidence>
<evidence type="ECO:0000256" key="4">
    <source>
        <dbReference type="ARBA" id="ARBA00023018"/>
    </source>
</evidence>
<dbReference type="InterPro" id="IPR000727">
    <property type="entry name" value="T_SNARE_dom"/>
</dbReference>
<keyword evidence="3" id="KW-0677">Repeat</keyword>
<dbReference type="GO" id="GO:0043005">
    <property type="term" value="C:neuron projection"/>
    <property type="evidence" value="ECO:0007669"/>
    <property type="project" value="UniProtKB-KW"/>
</dbReference>
<organism evidence="9 10">
    <name type="scientific">Drosophila albomicans</name>
    <name type="common">Fruit fly</name>
    <dbReference type="NCBI Taxonomy" id="7291"/>
    <lineage>
        <taxon>Eukaryota</taxon>
        <taxon>Metazoa</taxon>
        <taxon>Ecdysozoa</taxon>
        <taxon>Arthropoda</taxon>
        <taxon>Hexapoda</taxon>
        <taxon>Insecta</taxon>
        <taxon>Pterygota</taxon>
        <taxon>Neoptera</taxon>
        <taxon>Endopterygota</taxon>
        <taxon>Diptera</taxon>
        <taxon>Brachycera</taxon>
        <taxon>Muscomorpha</taxon>
        <taxon>Ephydroidea</taxon>
        <taxon>Drosophilidae</taxon>
        <taxon>Drosophila</taxon>
    </lineage>
</organism>
<proteinExistence type="inferred from homology"/>
<comment type="subcellular location">
    <subcellularLocation>
        <location evidence="6">Synapse</location>
        <location evidence="6">Synaptosome</location>
    </subcellularLocation>
</comment>